<name>A0A8D8Z428_9HEMI</name>
<evidence type="ECO:0000256" key="1">
    <source>
        <dbReference type="SAM" id="SignalP"/>
    </source>
</evidence>
<proteinExistence type="predicted"/>
<feature type="signal peptide" evidence="1">
    <location>
        <begin position="1"/>
        <end position="20"/>
    </location>
</feature>
<dbReference type="AlphaFoldDB" id="A0A8D8Z428"/>
<reference evidence="2" key="1">
    <citation type="submission" date="2021-05" db="EMBL/GenBank/DDBJ databases">
        <authorList>
            <person name="Alioto T."/>
            <person name="Alioto T."/>
            <person name="Gomez Garrido J."/>
        </authorList>
    </citation>
    <scope>NUCLEOTIDE SEQUENCE</scope>
</reference>
<evidence type="ECO:0000313" key="2">
    <source>
        <dbReference type="EMBL" id="CAG6740569.1"/>
    </source>
</evidence>
<accession>A0A8D8Z428</accession>
<feature type="chain" id="PRO_5034186661" evidence="1">
    <location>
        <begin position="21"/>
        <end position="100"/>
    </location>
</feature>
<keyword evidence="1" id="KW-0732">Signal</keyword>
<organism evidence="2">
    <name type="scientific">Cacopsylla melanoneura</name>
    <dbReference type="NCBI Taxonomy" id="428564"/>
    <lineage>
        <taxon>Eukaryota</taxon>
        <taxon>Metazoa</taxon>
        <taxon>Ecdysozoa</taxon>
        <taxon>Arthropoda</taxon>
        <taxon>Hexapoda</taxon>
        <taxon>Insecta</taxon>
        <taxon>Pterygota</taxon>
        <taxon>Neoptera</taxon>
        <taxon>Paraneoptera</taxon>
        <taxon>Hemiptera</taxon>
        <taxon>Sternorrhyncha</taxon>
        <taxon>Psylloidea</taxon>
        <taxon>Psyllidae</taxon>
        <taxon>Psyllinae</taxon>
        <taxon>Cacopsylla</taxon>
    </lineage>
</organism>
<dbReference type="EMBL" id="HBUF01419765">
    <property type="protein sequence ID" value="CAG6740569.1"/>
    <property type="molecule type" value="Transcribed_RNA"/>
</dbReference>
<protein>
    <submittedName>
        <fullName evidence="2">Uncharacterized protein</fullName>
    </submittedName>
</protein>
<sequence>MYLLVCICILVGSLTPICYGQFFVDDEDADEVMECLKKGLNAKTLRRIEGGRYLMMKMRMKWNFDEIAQICTRVRIMAKSVYYKKIEEKEEKKTQPFTFI</sequence>